<dbReference type="Proteomes" id="UP001060104">
    <property type="component" value="Chromosome"/>
</dbReference>
<accession>A0A174RMT2</accession>
<reference evidence="1 3" key="1">
    <citation type="submission" date="2015-09" db="EMBL/GenBank/DDBJ databases">
        <authorList>
            <consortium name="Pathogen Informatics"/>
        </authorList>
    </citation>
    <scope>NUCLEOTIDE SEQUENCE [LARGE SCALE GENOMIC DNA]</scope>
    <source>
        <strain evidence="1 3">2789STDY5834846</strain>
    </source>
</reference>
<protein>
    <submittedName>
        <fullName evidence="1">Uncharacterized protein</fullName>
    </submittedName>
</protein>
<dbReference type="EMBL" id="CP103141">
    <property type="protein sequence ID" value="UVQ75016.1"/>
    <property type="molecule type" value="Genomic_DNA"/>
</dbReference>
<dbReference type="Proteomes" id="UP000095606">
    <property type="component" value="Unassembled WGS sequence"/>
</dbReference>
<dbReference type="GeneID" id="69587316"/>
<accession>A0A3E5G9T5</accession>
<organism evidence="1 3">
    <name type="scientific">Bacteroides faecis</name>
    <dbReference type="NCBI Taxonomy" id="674529"/>
    <lineage>
        <taxon>Bacteria</taxon>
        <taxon>Pseudomonadati</taxon>
        <taxon>Bacteroidota</taxon>
        <taxon>Bacteroidia</taxon>
        <taxon>Bacteroidales</taxon>
        <taxon>Bacteroidaceae</taxon>
        <taxon>Bacteroides</taxon>
    </lineage>
</organism>
<evidence type="ECO:0000313" key="3">
    <source>
        <dbReference type="Proteomes" id="UP000095606"/>
    </source>
</evidence>
<keyword evidence="4" id="KW-1185">Reference proteome</keyword>
<evidence type="ECO:0000313" key="4">
    <source>
        <dbReference type="Proteomes" id="UP001060104"/>
    </source>
</evidence>
<evidence type="ECO:0000313" key="2">
    <source>
        <dbReference type="EMBL" id="UVQ75016.1"/>
    </source>
</evidence>
<evidence type="ECO:0000313" key="1">
    <source>
        <dbReference type="EMBL" id="CUP85421.1"/>
    </source>
</evidence>
<proteinExistence type="predicted"/>
<gene>
    <name evidence="1" type="ORF">ERS852461_03544</name>
    <name evidence="2" type="ORF">NXY30_00785</name>
</gene>
<dbReference type="AlphaFoldDB" id="A0A174RMT2"/>
<dbReference type="EMBL" id="CZAE01000019">
    <property type="protein sequence ID" value="CUP85421.1"/>
    <property type="molecule type" value="Genomic_DNA"/>
</dbReference>
<reference evidence="2" key="2">
    <citation type="submission" date="2022-08" db="EMBL/GenBank/DDBJ databases">
        <title>Genome Sequencing of Bacteroides fragilis Group Isolates with Nanopore Technology.</title>
        <authorList>
            <person name="Tisza M.J."/>
            <person name="Smith D."/>
            <person name="Dekker J.P."/>
        </authorList>
    </citation>
    <scope>NUCLEOTIDE SEQUENCE</scope>
    <source>
        <strain evidence="2">BFG-527</strain>
    </source>
</reference>
<dbReference type="RefSeq" id="WP_055270407.1">
    <property type="nucleotide sequence ID" value="NZ_CABMFH010000016.1"/>
</dbReference>
<sequence>MVEFIETVSNGNKVMINLFQVQMIEPVTDSNQCIIRFASGSLEDIEVDEHYDTLVRKIGAVSKH</sequence>
<name>A0A174RMT2_9BACE</name>